<comment type="caution">
    <text evidence="11">The sequence shown here is derived from an EMBL/GenBank/DDBJ whole genome shotgun (WGS) entry which is preliminary data.</text>
</comment>
<accession>A0A3E0AI45</accession>
<evidence type="ECO:0000256" key="4">
    <source>
        <dbReference type="ARBA" id="ARBA00022741"/>
    </source>
</evidence>
<dbReference type="GO" id="GO:0006777">
    <property type="term" value="P:Mo-molybdopterin cofactor biosynthetic process"/>
    <property type="evidence" value="ECO:0007669"/>
    <property type="project" value="UniProtKB-KW"/>
</dbReference>
<dbReference type="InterPro" id="IPR040064">
    <property type="entry name" value="MoaA-like"/>
</dbReference>
<dbReference type="GO" id="GO:0005525">
    <property type="term" value="F:GTP binding"/>
    <property type="evidence" value="ECO:0007669"/>
    <property type="project" value="UniProtKB-KW"/>
</dbReference>
<dbReference type="NCBIfam" id="TIGR02666">
    <property type="entry name" value="moaA"/>
    <property type="match status" value="1"/>
</dbReference>
<dbReference type="InterPro" id="IPR010505">
    <property type="entry name" value="MoaA_twitch"/>
</dbReference>
<dbReference type="GO" id="GO:0061798">
    <property type="term" value="F:GTP 3',8'-cyclase activity"/>
    <property type="evidence" value="ECO:0007669"/>
    <property type="project" value="TreeGrafter"/>
</dbReference>
<dbReference type="SFLD" id="SFLDS00029">
    <property type="entry name" value="Radical_SAM"/>
    <property type="match status" value="1"/>
</dbReference>
<keyword evidence="12" id="KW-1185">Reference proteome</keyword>
<sequence length="315" mass="35227">MIDQFGRDISYLRLSITERCTLRCDYCRAGEGICPRREELKAKDFIRIAQACAKLGIRKIRLTGGEPLLRKDLIEIIQGLAAIEGIQELTMTTNAQMLPGQARALKAAGLNRINISLDSLKAARYFEMTRGDLNQVLAGIDDALHADLQPVRINAVLVHGRNDDEVDNFIALTRDKPLEVRFIELMPIGALGQDESMRVSNDKLLAKRPWLQPIPPRFPGQVARDYAVEGYQGRVGFISPVSHQFCTDCNRIRVMSDGMLRPCLGNNLEYPLKEALAKGDDALMEVIRHAIEHKPAGHQFHQGFLSEKNMSRIGG</sequence>
<dbReference type="GO" id="GO:0046872">
    <property type="term" value="F:metal ion binding"/>
    <property type="evidence" value="ECO:0007669"/>
    <property type="project" value="UniProtKB-KW"/>
</dbReference>
<evidence type="ECO:0000256" key="2">
    <source>
        <dbReference type="ARBA" id="ARBA00022691"/>
    </source>
</evidence>
<dbReference type="PROSITE" id="PS51918">
    <property type="entry name" value="RADICAL_SAM"/>
    <property type="match status" value="1"/>
</dbReference>
<keyword evidence="8" id="KW-0501">Molybdenum cofactor biosynthesis</keyword>
<dbReference type="CDD" id="cd21117">
    <property type="entry name" value="Twitch_MoaA"/>
    <property type="match status" value="1"/>
</dbReference>
<keyword evidence="5" id="KW-0408">Iron</keyword>
<dbReference type="Proteomes" id="UP000256388">
    <property type="component" value="Unassembled WGS sequence"/>
</dbReference>
<dbReference type="AlphaFoldDB" id="A0A3E0AI45"/>
<dbReference type="InterPro" id="IPR007197">
    <property type="entry name" value="rSAM"/>
</dbReference>
<evidence type="ECO:0000313" key="12">
    <source>
        <dbReference type="Proteomes" id="UP000256388"/>
    </source>
</evidence>
<keyword evidence="6" id="KW-0411">Iron-sulfur</keyword>
<dbReference type="GO" id="GO:0051539">
    <property type="term" value="F:4 iron, 4 sulfur cluster binding"/>
    <property type="evidence" value="ECO:0007669"/>
    <property type="project" value="UniProtKB-KW"/>
</dbReference>
<dbReference type="Pfam" id="PF04055">
    <property type="entry name" value="Radical_SAM"/>
    <property type="match status" value="1"/>
</dbReference>
<dbReference type="InterPro" id="IPR058240">
    <property type="entry name" value="rSAM_sf"/>
</dbReference>
<organism evidence="11 12">
    <name type="scientific">Pelolinea submarina</name>
    <dbReference type="NCBI Taxonomy" id="913107"/>
    <lineage>
        <taxon>Bacteria</taxon>
        <taxon>Bacillati</taxon>
        <taxon>Chloroflexota</taxon>
        <taxon>Anaerolineae</taxon>
        <taxon>Anaerolineales</taxon>
        <taxon>Anaerolineaceae</taxon>
        <taxon>Pelolinea</taxon>
    </lineage>
</organism>
<dbReference type="SMART" id="SM00729">
    <property type="entry name" value="Elp3"/>
    <property type="match status" value="1"/>
</dbReference>
<keyword evidence="9" id="KW-0456">Lyase</keyword>
<dbReference type="Pfam" id="PF06463">
    <property type="entry name" value="Mob_synth_C"/>
    <property type="match status" value="1"/>
</dbReference>
<dbReference type="PANTHER" id="PTHR22960">
    <property type="entry name" value="MOLYBDOPTERIN COFACTOR SYNTHESIS PROTEIN A"/>
    <property type="match status" value="1"/>
</dbReference>
<evidence type="ECO:0000256" key="5">
    <source>
        <dbReference type="ARBA" id="ARBA00023004"/>
    </source>
</evidence>
<evidence type="ECO:0000256" key="3">
    <source>
        <dbReference type="ARBA" id="ARBA00022723"/>
    </source>
</evidence>
<evidence type="ECO:0000313" key="11">
    <source>
        <dbReference type="EMBL" id="REG11306.1"/>
    </source>
</evidence>
<keyword evidence="7" id="KW-0342">GTP-binding</keyword>
<dbReference type="SFLD" id="SFLDG01067">
    <property type="entry name" value="SPASM/twitch_domain_containing"/>
    <property type="match status" value="1"/>
</dbReference>
<dbReference type="SFLD" id="SFLDG01383">
    <property type="entry name" value="cyclic_pyranopterin_phosphate"/>
    <property type="match status" value="1"/>
</dbReference>
<dbReference type="InterPro" id="IPR013785">
    <property type="entry name" value="Aldolase_TIM"/>
</dbReference>
<dbReference type="InterPro" id="IPR013483">
    <property type="entry name" value="MoaA"/>
</dbReference>
<dbReference type="GO" id="GO:0061799">
    <property type="term" value="F:cyclic pyranopterin monophosphate synthase activity"/>
    <property type="evidence" value="ECO:0007669"/>
    <property type="project" value="TreeGrafter"/>
</dbReference>
<dbReference type="PANTHER" id="PTHR22960:SF0">
    <property type="entry name" value="MOLYBDENUM COFACTOR BIOSYNTHESIS PROTEIN 1"/>
    <property type="match status" value="1"/>
</dbReference>
<evidence type="ECO:0000256" key="9">
    <source>
        <dbReference type="ARBA" id="ARBA00023239"/>
    </source>
</evidence>
<evidence type="ECO:0000256" key="1">
    <source>
        <dbReference type="ARBA" id="ARBA00022485"/>
    </source>
</evidence>
<dbReference type="InterPro" id="IPR050105">
    <property type="entry name" value="MoCo_biosynth_MoaA/MoaC"/>
</dbReference>
<dbReference type="SFLD" id="SFLDG01386">
    <property type="entry name" value="main_SPASM_domain-containing"/>
    <property type="match status" value="1"/>
</dbReference>
<dbReference type="EMBL" id="QUMS01000001">
    <property type="protein sequence ID" value="REG11306.1"/>
    <property type="molecule type" value="Genomic_DNA"/>
</dbReference>
<feature type="domain" description="Radical SAM core" evidence="10">
    <location>
        <begin position="4"/>
        <end position="217"/>
    </location>
</feature>
<proteinExistence type="predicted"/>
<reference evidence="11 12" key="1">
    <citation type="submission" date="2018-08" db="EMBL/GenBank/DDBJ databases">
        <title>Genomic Encyclopedia of Type Strains, Phase IV (KMG-IV): sequencing the most valuable type-strain genomes for metagenomic binning, comparative biology and taxonomic classification.</title>
        <authorList>
            <person name="Goeker M."/>
        </authorList>
    </citation>
    <scope>NUCLEOTIDE SEQUENCE [LARGE SCALE GENOMIC DNA]</scope>
    <source>
        <strain evidence="11 12">DSM 23923</strain>
    </source>
</reference>
<dbReference type="Gene3D" id="3.20.20.70">
    <property type="entry name" value="Aldolase class I"/>
    <property type="match status" value="1"/>
</dbReference>
<dbReference type="RefSeq" id="WP_158675021.1">
    <property type="nucleotide sequence ID" value="NZ_AP018437.1"/>
</dbReference>
<gene>
    <name evidence="11" type="ORF">DFR64_1184</name>
</gene>
<keyword evidence="1" id="KW-0004">4Fe-4S</keyword>
<keyword evidence="4" id="KW-0547">Nucleotide-binding</keyword>
<dbReference type="OrthoDB" id="9763993at2"/>
<name>A0A3E0AI45_9CHLR</name>
<evidence type="ECO:0000259" key="10">
    <source>
        <dbReference type="PROSITE" id="PS51918"/>
    </source>
</evidence>
<evidence type="ECO:0000256" key="6">
    <source>
        <dbReference type="ARBA" id="ARBA00023014"/>
    </source>
</evidence>
<protein>
    <submittedName>
        <fullName evidence="11">Cyclic pyranopterin monophosphate synthase subunit MoaA</fullName>
    </submittedName>
</protein>
<dbReference type="InterPro" id="IPR006638">
    <property type="entry name" value="Elp3/MiaA/NifB-like_rSAM"/>
</dbReference>
<evidence type="ECO:0000256" key="7">
    <source>
        <dbReference type="ARBA" id="ARBA00023134"/>
    </source>
</evidence>
<keyword evidence="2" id="KW-0949">S-adenosyl-L-methionine</keyword>
<dbReference type="SUPFAM" id="SSF102114">
    <property type="entry name" value="Radical SAM enzymes"/>
    <property type="match status" value="1"/>
</dbReference>
<keyword evidence="3" id="KW-0479">Metal-binding</keyword>
<dbReference type="CDD" id="cd01335">
    <property type="entry name" value="Radical_SAM"/>
    <property type="match status" value="1"/>
</dbReference>
<evidence type="ECO:0000256" key="8">
    <source>
        <dbReference type="ARBA" id="ARBA00023150"/>
    </source>
</evidence>